<keyword evidence="1" id="KW-0472">Membrane</keyword>
<evidence type="ECO:0000256" key="1">
    <source>
        <dbReference type="SAM" id="Phobius"/>
    </source>
</evidence>
<dbReference type="AlphaFoldDB" id="A0A0F9LYQ7"/>
<reference evidence="2" key="1">
    <citation type="journal article" date="2015" name="Nature">
        <title>Complex archaea that bridge the gap between prokaryotes and eukaryotes.</title>
        <authorList>
            <person name="Spang A."/>
            <person name="Saw J.H."/>
            <person name="Jorgensen S.L."/>
            <person name="Zaremba-Niedzwiedzka K."/>
            <person name="Martijn J."/>
            <person name="Lind A.E."/>
            <person name="van Eijk R."/>
            <person name="Schleper C."/>
            <person name="Guy L."/>
            <person name="Ettema T.J."/>
        </authorList>
    </citation>
    <scope>NUCLEOTIDE SEQUENCE</scope>
</reference>
<comment type="caution">
    <text evidence="2">The sequence shown here is derived from an EMBL/GenBank/DDBJ whole genome shotgun (WGS) entry which is preliminary data.</text>
</comment>
<keyword evidence="1" id="KW-1133">Transmembrane helix</keyword>
<proteinExistence type="predicted"/>
<protein>
    <submittedName>
        <fullName evidence="2">Uncharacterized protein</fullName>
    </submittedName>
</protein>
<organism evidence="2">
    <name type="scientific">marine sediment metagenome</name>
    <dbReference type="NCBI Taxonomy" id="412755"/>
    <lineage>
        <taxon>unclassified sequences</taxon>
        <taxon>metagenomes</taxon>
        <taxon>ecological metagenomes</taxon>
    </lineage>
</organism>
<feature type="transmembrane region" description="Helical" evidence="1">
    <location>
        <begin position="7"/>
        <end position="32"/>
    </location>
</feature>
<name>A0A0F9LYQ7_9ZZZZ</name>
<gene>
    <name evidence="2" type="ORF">LCGC14_1450120</name>
</gene>
<dbReference type="EMBL" id="LAZR01009977">
    <property type="protein sequence ID" value="KKM69510.1"/>
    <property type="molecule type" value="Genomic_DNA"/>
</dbReference>
<sequence length="43" mass="4529">MTTTRDSIVAAIAGTATIGSVFAAAFVAAWGWNLGQLVWSRLF</sequence>
<accession>A0A0F9LYQ7</accession>
<evidence type="ECO:0000313" key="2">
    <source>
        <dbReference type="EMBL" id="KKM69510.1"/>
    </source>
</evidence>
<keyword evidence="1" id="KW-0812">Transmembrane</keyword>